<name>A0A2S4JNC9_9SPIO</name>
<proteinExistence type="predicted"/>
<keyword evidence="3" id="KW-1185">Reference proteome</keyword>
<organism evidence="2 3">
    <name type="scientific">Alkalispirochaeta sphaeroplastigenens</name>
    <dbReference type="NCBI Taxonomy" id="1187066"/>
    <lineage>
        <taxon>Bacteria</taxon>
        <taxon>Pseudomonadati</taxon>
        <taxon>Spirochaetota</taxon>
        <taxon>Spirochaetia</taxon>
        <taxon>Spirochaetales</taxon>
        <taxon>Spirochaetaceae</taxon>
        <taxon>Alkalispirochaeta</taxon>
    </lineage>
</organism>
<evidence type="ECO:0000313" key="2">
    <source>
        <dbReference type="EMBL" id="POR01034.1"/>
    </source>
</evidence>
<accession>A0A2S4JNC9</accession>
<sequence length="369" mass="40863">MARVLEKVLKAHQDLLSESPPGEAIREALGKVGQAAQVDRVYVFQNHTSPSGVVCTSHRFEWAASGVPREIDNETLQNLPLRESGYGRWLDSFLENKPVFGNICDFPAPEQPILEAQQIKSLLILPIFAGGELWGFVGFDDCTSQREWSAPEINLLFSLTIVLDTVFSGAPLPASESVTLELIAFIGRMRDIHVAMFSSCSEQELAERTCARISSLVQAYRFFSTRPPAPQVRVKDLFEAVQPFFRTLRDESTALGVPLPPLELRVDDFSLPLARTLNLILTVTEVLAILGQSRELARSATTLSISLMAKQRQGELAICVDDERRQATAGTFAPDGMAFLILRPLRERLNAVEAPPTSPGQMFRLVFPL</sequence>
<dbReference type="Pfam" id="PF01590">
    <property type="entry name" value="GAF"/>
    <property type="match status" value="1"/>
</dbReference>
<feature type="domain" description="GAF" evidence="1">
    <location>
        <begin position="20"/>
        <end position="177"/>
    </location>
</feature>
<reference evidence="3" key="1">
    <citation type="submission" date="2015-12" db="EMBL/GenBank/DDBJ databases">
        <authorList>
            <person name="Lodha T.D."/>
            <person name="Chintalapati S."/>
            <person name="Chintalapati V.R."/>
            <person name="Sravanthi T."/>
        </authorList>
    </citation>
    <scope>NUCLEOTIDE SEQUENCE [LARGE SCALE GENOMIC DNA]</scope>
    <source>
        <strain evidence="3">JC133</strain>
    </source>
</reference>
<comment type="caution">
    <text evidence="2">The sequence shown here is derived from an EMBL/GenBank/DDBJ whole genome shotgun (WGS) entry which is preliminary data.</text>
</comment>
<dbReference type="Gene3D" id="3.30.450.40">
    <property type="match status" value="1"/>
</dbReference>
<dbReference type="SUPFAM" id="SSF55781">
    <property type="entry name" value="GAF domain-like"/>
    <property type="match status" value="1"/>
</dbReference>
<dbReference type="InterPro" id="IPR003018">
    <property type="entry name" value="GAF"/>
</dbReference>
<evidence type="ECO:0000313" key="3">
    <source>
        <dbReference type="Proteomes" id="UP000237350"/>
    </source>
</evidence>
<dbReference type="AlphaFoldDB" id="A0A2S4JNC9"/>
<dbReference type="SMART" id="SM00065">
    <property type="entry name" value="GAF"/>
    <property type="match status" value="1"/>
</dbReference>
<dbReference type="InterPro" id="IPR029016">
    <property type="entry name" value="GAF-like_dom_sf"/>
</dbReference>
<gene>
    <name evidence="2" type="ORF">AU468_09210</name>
</gene>
<dbReference type="Proteomes" id="UP000237350">
    <property type="component" value="Unassembled WGS sequence"/>
</dbReference>
<evidence type="ECO:0000259" key="1">
    <source>
        <dbReference type="SMART" id="SM00065"/>
    </source>
</evidence>
<protein>
    <recommendedName>
        <fullName evidence="1">GAF domain-containing protein</fullName>
    </recommendedName>
</protein>
<dbReference type="EMBL" id="LPWH01000070">
    <property type="protein sequence ID" value="POR01034.1"/>
    <property type="molecule type" value="Genomic_DNA"/>
</dbReference>